<evidence type="ECO:0000313" key="10">
    <source>
        <dbReference type="EMBL" id="KRG44023.1"/>
    </source>
</evidence>
<proteinExistence type="inferred from homology"/>
<dbReference type="Gene3D" id="3.30.160.720">
    <property type="match status" value="1"/>
</dbReference>
<evidence type="ECO:0000259" key="9">
    <source>
        <dbReference type="Pfam" id="PF12320"/>
    </source>
</evidence>
<comment type="similarity">
    <text evidence="1 7">Belongs to the SbcD family.</text>
</comment>
<dbReference type="GO" id="GO:0006310">
    <property type="term" value="P:DNA recombination"/>
    <property type="evidence" value="ECO:0007669"/>
    <property type="project" value="UniProtKB-KW"/>
</dbReference>
<protein>
    <recommendedName>
        <fullName evidence="3 7">Nuclease SbcCD subunit D</fullName>
    </recommendedName>
</protein>
<dbReference type="SUPFAM" id="SSF56300">
    <property type="entry name" value="Metallo-dependent phosphatases"/>
    <property type="match status" value="1"/>
</dbReference>
<keyword evidence="6 7" id="KW-0269">Exonuclease</keyword>
<dbReference type="InterPro" id="IPR029052">
    <property type="entry name" value="Metallo-depent_PP-like"/>
</dbReference>
<dbReference type="GO" id="GO:0006260">
    <property type="term" value="P:DNA replication"/>
    <property type="evidence" value="ECO:0007669"/>
    <property type="project" value="UniProtKB-KW"/>
</dbReference>
<feature type="domain" description="Nuclease SbcCD subunit D C-terminal" evidence="9">
    <location>
        <begin position="281"/>
        <end position="380"/>
    </location>
</feature>
<keyword evidence="7" id="KW-0235">DNA replication</keyword>
<dbReference type="Gene3D" id="3.60.21.10">
    <property type="match status" value="1"/>
</dbReference>
<dbReference type="InterPro" id="IPR004593">
    <property type="entry name" value="SbcD"/>
</dbReference>
<comment type="function">
    <text evidence="7">SbcCD cleaves DNA hairpin structures. These structures can inhibit DNA replication and are intermediates in certain DNA recombination reactions. The complex acts as a 3'-&gt;5' double strand exonuclease that can open hairpins. It also has a 5' single-strand endonuclease activity.</text>
</comment>
<keyword evidence="7" id="KW-0255">Endonuclease</keyword>
<feature type="domain" description="Calcineurin-like phosphoesterase" evidence="8">
    <location>
        <begin position="1"/>
        <end position="93"/>
    </location>
</feature>
<evidence type="ECO:0000313" key="11">
    <source>
        <dbReference type="Proteomes" id="UP000050836"/>
    </source>
</evidence>
<gene>
    <name evidence="7" type="primary">sbcD</name>
    <name evidence="10" type="ORF">ARC78_06785</name>
</gene>
<organism evidence="10 11">
    <name type="scientific">Stenotrophomonas pictorum JCM 9942</name>
    <dbReference type="NCBI Taxonomy" id="1236960"/>
    <lineage>
        <taxon>Bacteria</taxon>
        <taxon>Pseudomonadati</taxon>
        <taxon>Pseudomonadota</taxon>
        <taxon>Gammaproteobacteria</taxon>
        <taxon>Lysobacterales</taxon>
        <taxon>Lysobacteraceae</taxon>
        <taxon>Stenotrophomonas</taxon>
    </lineage>
</organism>
<evidence type="ECO:0000256" key="3">
    <source>
        <dbReference type="ARBA" id="ARBA00013365"/>
    </source>
</evidence>
<accession>A0A0R0AS62</accession>
<evidence type="ECO:0000256" key="2">
    <source>
        <dbReference type="ARBA" id="ARBA00011322"/>
    </source>
</evidence>
<dbReference type="NCBIfam" id="NF008206">
    <property type="entry name" value="PRK10966.1"/>
    <property type="match status" value="1"/>
</dbReference>
<evidence type="ECO:0000256" key="7">
    <source>
        <dbReference type="RuleBase" id="RU363069"/>
    </source>
</evidence>
<name>A0A0R0AS62_9GAMM</name>
<dbReference type="InterPro" id="IPR041796">
    <property type="entry name" value="Mre11_N"/>
</dbReference>
<dbReference type="EMBL" id="LLXS01000010">
    <property type="protein sequence ID" value="KRG44023.1"/>
    <property type="molecule type" value="Genomic_DNA"/>
</dbReference>
<keyword evidence="5 7" id="KW-0378">Hydrolase</keyword>
<sequence length="408" mass="44020">MRLLHTSDLHLGQNFLGQSREAEHAAFLDWLIGQVREHQVDAVLVAGDVFDTGTPPSYAREQYNQFIVALRDTGARLVVLGGNHDSPAMLSESRGLLARLDTLVVPTLLAEPGEHVHRIPGRAGAPGMILCAVPFIRARDVARSEAGQSADDKRGAMMEGIAAHYARIHAAAVAMREAEAAPLPIVATGHLTTVGASTSDSVREIYVGSLNAFPTSAFPPAAYIALGHIHQPQKVGGLEHIRYSGSPIPLSFDEVGQVKQVLLVELDGEQLQSVTPLPVPRFRVLARVAGTLAGLPQQLADVAAQVPAGQRGWVEVTVEIDDYLPDLQSRIAALVEALPLEVLRIRRKRSSITAVIEADAGQHLDELQPREVFAQRLAQEQELPEERVVELHACFEQVLADIEGGEPA</sequence>
<dbReference type="NCBIfam" id="TIGR00619">
    <property type="entry name" value="sbcd"/>
    <property type="match status" value="1"/>
</dbReference>
<dbReference type="GO" id="GO:0008408">
    <property type="term" value="F:3'-5' exonuclease activity"/>
    <property type="evidence" value="ECO:0007669"/>
    <property type="project" value="InterPro"/>
</dbReference>
<dbReference type="Proteomes" id="UP000050836">
    <property type="component" value="Unassembled WGS sequence"/>
</dbReference>
<evidence type="ECO:0000256" key="6">
    <source>
        <dbReference type="ARBA" id="ARBA00022839"/>
    </source>
</evidence>
<dbReference type="PANTHER" id="PTHR30337">
    <property type="entry name" value="COMPONENT OF ATP-DEPENDENT DSDNA EXONUCLEASE"/>
    <property type="match status" value="1"/>
</dbReference>
<dbReference type="InterPro" id="IPR004843">
    <property type="entry name" value="Calcineurin-like_PHP"/>
</dbReference>
<reference evidence="10 11" key="1">
    <citation type="submission" date="2015-10" db="EMBL/GenBank/DDBJ databases">
        <title>Genome sequencing and analysis of members of genus Stenotrophomonas.</title>
        <authorList>
            <person name="Patil P.P."/>
            <person name="Midha S."/>
            <person name="Patil P.B."/>
        </authorList>
    </citation>
    <scope>NUCLEOTIDE SEQUENCE [LARGE SCALE GENOMIC DNA]</scope>
    <source>
        <strain evidence="10 11">JCM 9942</strain>
    </source>
</reference>
<dbReference type="InterPro" id="IPR050535">
    <property type="entry name" value="DNA_Repair-Maintenance_Comp"/>
</dbReference>
<keyword evidence="11" id="KW-1185">Reference proteome</keyword>
<evidence type="ECO:0000256" key="1">
    <source>
        <dbReference type="ARBA" id="ARBA00010555"/>
    </source>
</evidence>
<dbReference type="PANTHER" id="PTHR30337:SF0">
    <property type="entry name" value="NUCLEASE SBCCD SUBUNIT D"/>
    <property type="match status" value="1"/>
</dbReference>
<dbReference type="AlphaFoldDB" id="A0A0R0AS62"/>
<dbReference type="InterPro" id="IPR026843">
    <property type="entry name" value="SbcD_C"/>
</dbReference>
<evidence type="ECO:0000256" key="4">
    <source>
        <dbReference type="ARBA" id="ARBA00022722"/>
    </source>
</evidence>
<dbReference type="Pfam" id="PF00149">
    <property type="entry name" value="Metallophos"/>
    <property type="match status" value="1"/>
</dbReference>
<keyword evidence="7" id="KW-0233">DNA recombination</keyword>
<dbReference type="Pfam" id="PF12320">
    <property type="entry name" value="SbcD_C"/>
    <property type="match status" value="1"/>
</dbReference>
<comment type="caution">
    <text evidence="10">The sequence shown here is derived from an EMBL/GenBank/DDBJ whole genome shotgun (WGS) entry which is preliminary data.</text>
</comment>
<dbReference type="CDD" id="cd00840">
    <property type="entry name" value="MPP_Mre11_N"/>
    <property type="match status" value="1"/>
</dbReference>
<comment type="subunit">
    <text evidence="2 7">Heterodimer of SbcC and SbcD.</text>
</comment>
<evidence type="ECO:0000259" key="8">
    <source>
        <dbReference type="Pfam" id="PF00149"/>
    </source>
</evidence>
<evidence type="ECO:0000256" key="5">
    <source>
        <dbReference type="ARBA" id="ARBA00022801"/>
    </source>
</evidence>
<dbReference type="RefSeq" id="WP_057505833.1">
    <property type="nucleotide sequence ID" value="NZ_LLXS01000010.1"/>
</dbReference>
<keyword evidence="4 7" id="KW-0540">Nuclease</keyword>
<dbReference type="GO" id="GO:0004519">
    <property type="term" value="F:endonuclease activity"/>
    <property type="evidence" value="ECO:0007669"/>
    <property type="project" value="UniProtKB-KW"/>
</dbReference>